<gene>
    <name evidence="2" type="ORF">Sjap_017561</name>
</gene>
<name>A0AAP0I6M9_9MAGN</name>
<dbReference type="GO" id="GO:0003924">
    <property type="term" value="F:GTPase activity"/>
    <property type="evidence" value="ECO:0007669"/>
    <property type="project" value="InterPro"/>
</dbReference>
<dbReference type="GO" id="GO:0005525">
    <property type="term" value="F:GTP binding"/>
    <property type="evidence" value="ECO:0007669"/>
    <property type="project" value="InterPro"/>
</dbReference>
<organism evidence="2 3">
    <name type="scientific">Stephania japonica</name>
    <dbReference type="NCBI Taxonomy" id="461633"/>
    <lineage>
        <taxon>Eukaryota</taxon>
        <taxon>Viridiplantae</taxon>
        <taxon>Streptophyta</taxon>
        <taxon>Embryophyta</taxon>
        <taxon>Tracheophyta</taxon>
        <taxon>Spermatophyta</taxon>
        <taxon>Magnoliopsida</taxon>
        <taxon>Ranunculales</taxon>
        <taxon>Menispermaceae</taxon>
        <taxon>Menispermoideae</taxon>
        <taxon>Cissampelideae</taxon>
        <taxon>Stephania</taxon>
    </lineage>
</organism>
<dbReference type="Gene3D" id="3.40.50.300">
    <property type="entry name" value="P-loop containing nucleotide triphosphate hydrolases"/>
    <property type="match status" value="1"/>
</dbReference>
<dbReference type="EMBL" id="JBBNAE010000007">
    <property type="protein sequence ID" value="KAK9109501.1"/>
    <property type="molecule type" value="Genomic_DNA"/>
</dbReference>
<comment type="caution">
    <text evidence="2">The sequence shown here is derived from an EMBL/GenBank/DDBJ whole genome shotgun (WGS) entry which is preliminary data.</text>
</comment>
<keyword evidence="3" id="KW-1185">Reference proteome</keyword>
<dbReference type="Proteomes" id="UP001417504">
    <property type="component" value="Unassembled WGS sequence"/>
</dbReference>
<dbReference type="Pfam" id="PF00071">
    <property type="entry name" value="Ras"/>
    <property type="match status" value="1"/>
</dbReference>
<protein>
    <submittedName>
        <fullName evidence="2">Uncharacterized protein</fullName>
    </submittedName>
</protein>
<evidence type="ECO:0000313" key="2">
    <source>
        <dbReference type="EMBL" id="KAK9109501.1"/>
    </source>
</evidence>
<feature type="compositionally biased region" description="Basic and acidic residues" evidence="1">
    <location>
        <begin position="12"/>
        <end position="27"/>
    </location>
</feature>
<feature type="compositionally biased region" description="Polar residues" evidence="1">
    <location>
        <begin position="1"/>
        <end position="11"/>
    </location>
</feature>
<feature type="compositionally biased region" description="Gly residues" evidence="1">
    <location>
        <begin position="131"/>
        <end position="142"/>
    </location>
</feature>
<reference evidence="2 3" key="1">
    <citation type="submission" date="2024-01" db="EMBL/GenBank/DDBJ databases">
        <title>Genome assemblies of Stephania.</title>
        <authorList>
            <person name="Yang L."/>
        </authorList>
    </citation>
    <scope>NUCLEOTIDE SEQUENCE [LARGE SCALE GENOMIC DNA]</scope>
    <source>
        <strain evidence="2">QJT</strain>
        <tissue evidence="2">Leaf</tissue>
    </source>
</reference>
<sequence>MIALLNTSTAENVEKASGDEVSSRNEEMSSGALPASAGMMSSEALPVEGTLENKEDEAFADEIGIPFMETSAKSATNVEQAFMALAAEIKYGTLMSGACCLWKARMGTQIWWCLVATPTMEEHRRSSSRRGGVGTGLTGRER</sequence>
<dbReference type="InterPro" id="IPR001806">
    <property type="entry name" value="Small_GTPase"/>
</dbReference>
<dbReference type="InterPro" id="IPR027417">
    <property type="entry name" value="P-loop_NTPase"/>
</dbReference>
<dbReference type="AlphaFoldDB" id="A0AAP0I6M9"/>
<evidence type="ECO:0000313" key="3">
    <source>
        <dbReference type="Proteomes" id="UP001417504"/>
    </source>
</evidence>
<accession>A0AAP0I6M9</accession>
<feature type="region of interest" description="Disordered" evidence="1">
    <location>
        <begin position="1"/>
        <end position="39"/>
    </location>
</feature>
<proteinExistence type="predicted"/>
<evidence type="ECO:0000256" key="1">
    <source>
        <dbReference type="SAM" id="MobiDB-lite"/>
    </source>
</evidence>
<dbReference type="SUPFAM" id="SSF52540">
    <property type="entry name" value="P-loop containing nucleoside triphosphate hydrolases"/>
    <property type="match status" value="1"/>
</dbReference>
<feature type="region of interest" description="Disordered" evidence="1">
    <location>
        <begin position="123"/>
        <end position="142"/>
    </location>
</feature>